<dbReference type="EMBL" id="OX459124">
    <property type="protein sequence ID" value="CAI9112012.1"/>
    <property type="molecule type" value="Genomic_DNA"/>
</dbReference>
<name>A0AAV1DY88_OLDCO</name>
<gene>
    <name evidence="2" type="ORF">OLC1_LOCUS19283</name>
</gene>
<dbReference type="Proteomes" id="UP001161247">
    <property type="component" value="Chromosome 7"/>
</dbReference>
<evidence type="ECO:0000313" key="2">
    <source>
        <dbReference type="EMBL" id="CAI9112012.1"/>
    </source>
</evidence>
<evidence type="ECO:0000256" key="1">
    <source>
        <dbReference type="SAM" id="MobiDB-lite"/>
    </source>
</evidence>
<proteinExistence type="predicted"/>
<feature type="region of interest" description="Disordered" evidence="1">
    <location>
        <begin position="73"/>
        <end position="102"/>
    </location>
</feature>
<dbReference type="AlphaFoldDB" id="A0AAV1DY88"/>
<accession>A0AAV1DY88</accession>
<keyword evidence="3" id="KW-1185">Reference proteome</keyword>
<organism evidence="2 3">
    <name type="scientific">Oldenlandia corymbosa var. corymbosa</name>
    <dbReference type="NCBI Taxonomy" id="529605"/>
    <lineage>
        <taxon>Eukaryota</taxon>
        <taxon>Viridiplantae</taxon>
        <taxon>Streptophyta</taxon>
        <taxon>Embryophyta</taxon>
        <taxon>Tracheophyta</taxon>
        <taxon>Spermatophyta</taxon>
        <taxon>Magnoliopsida</taxon>
        <taxon>eudicotyledons</taxon>
        <taxon>Gunneridae</taxon>
        <taxon>Pentapetalae</taxon>
        <taxon>asterids</taxon>
        <taxon>lamiids</taxon>
        <taxon>Gentianales</taxon>
        <taxon>Rubiaceae</taxon>
        <taxon>Rubioideae</taxon>
        <taxon>Spermacoceae</taxon>
        <taxon>Hedyotis-Oldenlandia complex</taxon>
        <taxon>Oldenlandia</taxon>
    </lineage>
</organism>
<reference evidence="2" key="1">
    <citation type="submission" date="2023-03" db="EMBL/GenBank/DDBJ databases">
        <authorList>
            <person name="Julca I."/>
        </authorList>
    </citation>
    <scope>NUCLEOTIDE SEQUENCE</scope>
</reference>
<sequence length="116" mass="12878">MAGERRDANTMSVELAIQRELAYRKMVAGSLSQQEINNLLPLKAPDSSINCDRESELEKDGWKLVRIDEEGEGIPFRSSNSGQASMQALERTQPKMQAEKGKSVSPLTLSIALRLM</sequence>
<feature type="compositionally biased region" description="Polar residues" evidence="1">
    <location>
        <begin position="77"/>
        <end position="86"/>
    </location>
</feature>
<protein>
    <submittedName>
        <fullName evidence="2">OLC1v1012375C1</fullName>
    </submittedName>
</protein>
<evidence type="ECO:0000313" key="3">
    <source>
        <dbReference type="Proteomes" id="UP001161247"/>
    </source>
</evidence>